<dbReference type="PANTHER" id="PTHR31264:SF3">
    <property type="entry name" value="OS07G0554100 PROTEIN"/>
    <property type="match status" value="1"/>
</dbReference>
<dbReference type="Pfam" id="PF23635">
    <property type="entry name" value="Beta-prop_AT5G49610-like"/>
    <property type="match status" value="1"/>
</dbReference>
<proteinExistence type="predicted"/>
<reference evidence="2" key="1">
    <citation type="submission" date="2014-09" db="EMBL/GenBank/DDBJ databases">
        <authorList>
            <person name="Magalhaes I.L.F."/>
            <person name="Oliveira U."/>
            <person name="Santos F.R."/>
            <person name="Vidigal T.H.D.A."/>
            <person name="Brescovit A.D."/>
            <person name="Santos A.J."/>
        </authorList>
    </citation>
    <scope>NUCLEOTIDE SEQUENCE</scope>
    <source>
        <tissue evidence="2">Shoot tissue taken approximately 20 cm above the soil surface</tissue>
    </source>
</reference>
<accession>A0A0A9HNT4</accession>
<dbReference type="EMBL" id="GBRH01163358">
    <property type="protein sequence ID" value="JAE34538.1"/>
    <property type="molecule type" value="Transcribed_RNA"/>
</dbReference>
<feature type="domain" description="F-box protein AT5G49610-like beta-propeller" evidence="1">
    <location>
        <begin position="5"/>
        <end position="127"/>
    </location>
</feature>
<dbReference type="PANTHER" id="PTHR31264">
    <property type="entry name" value="OS07G0554500 PROTEIN-RELATED"/>
    <property type="match status" value="1"/>
</dbReference>
<dbReference type="InterPro" id="IPR056594">
    <property type="entry name" value="AT5G49610-like_b-prop"/>
</dbReference>
<evidence type="ECO:0000313" key="2">
    <source>
        <dbReference type="EMBL" id="JAE34538.1"/>
    </source>
</evidence>
<evidence type="ECO:0000259" key="1">
    <source>
        <dbReference type="Pfam" id="PF23635"/>
    </source>
</evidence>
<dbReference type="AlphaFoldDB" id="A0A0A9HNT4"/>
<sequence length="247" mass="28191">MSRRYRLLPPIPDSIVASVHVQERDLMSFQTFLLPSGSEEDEASFRVIGMAHCEKKTVVFVFSSVSGCWSVGASTKWDALSLTRCPLLPKPHYVYGCFYWRVLKRNKLIKLDMSRMEFSTVDLPPDHNKRGIVIVEAGEGRLGMFSLMAYDTSVYYAIRQREDVGANEWQMENVIPLPVNYNFYIDGAPGGYIFLLGIPKARDMVPAAWFSLEINTLKIQRVSGMRRHYCGVKPYFGFPPSMSPRRV</sequence>
<organism evidence="2">
    <name type="scientific">Arundo donax</name>
    <name type="common">Giant reed</name>
    <name type="synonym">Donax arundinaceus</name>
    <dbReference type="NCBI Taxonomy" id="35708"/>
    <lineage>
        <taxon>Eukaryota</taxon>
        <taxon>Viridiplantae</taxon>
        <taxon>Streptophyta</taxon>
        <taxon>Embryophyta</taxon>
        <taxon>Tracheophyta</taxon>
        <taxon>Spermatophyta</taxon>
        <taxon>Magnoliopsida</taxon>
        <taxon>Liliopsida</taxon>
        <taxon>Poales</taxon>
        <taxon>Poaceae</taxon>
        <taxon>PACMAD clade</taxon>
        <taxon>Arundinoideae</taxon>
        <taxon>Arundineae</taxon>
        <taxon>Arundo</taxon>
    </lineage>
</organism>
<name>A0A0A9HNT4_ARUDO</name>
<protein>
    <recommendedName>
        <fullName evidence="1">F-box protein AT5G49610-like beta-propeller domain-containing protein</fullName>
    </recommendedName>
</protein>
<reference evidence="2" key="2">
    <citation type="journal article" date="2015" name="Data Brief">
        <title>Shoot transcriptome of the giant reed, Arundo donax.</title>
        <authorList>
            <person name="Barrero R.A."/>
            <person name="Guerrero F.D."/>
            <person name="Moolhuijzen P."/>
            <person name="Goolsby J.A."/>
            <person name="Tidwell J."/>
            <person name="Bellgard S.E."/>
            <person name="Bellgard M.I."/>
        </authorList>
    </citation>
    <scope>NUCLEOTIDE SEQUENCE</scope>
    <source>
        <tissue evidence="2">Shoot tissue taken approximately 20 cm above the soil surface</tissue>
    </source>
</reference>